<dbReference type="CDD" id="cd19438">
    <property type="entry name" value="lipocalin_Blc-like"/>
    <property type="match status" value="1"/>
</dbReference>
<dbReference type="InterPro" id="IPR047202">
    <property type="entry name" value="Lipocalin_Blc-like_dom"/>
</dbReference>
<dbReference type="Proteomes" id="UP000023785">
    <property type="component" value="Unassembled WGS sequence"/>
</dbReference>
<comment type="subunit">
    <text evidence="2">Homodimer.</text>
</comment>
<dbReference type="PATRIC" id="fig|1392540.3.peg.550"/>
<keyword evidence="2" id="KW-0446">Lipid-binding</keyword>
<dbReference type="SUPFAM" id="SSF50814">
    <property type="entry name" value="Lipocalins"/>
    <property type="match status" value="1"/>
</dbReference>
<evidence type="ECO:0000256" key="2">
    <source>
        <dbReference type="PIRNR" id="PIRNR036893"/>
    </source>
</evidence>
<evidence type="ECO:0000259" key="3">
    <source>
        <dbReference type="Pfam" id="PF08212"/>
    </source>
</evidence>
<dbReference type="InterPro" id="IPR022271">
    <property type="entry name" value="Lipocalin_ApoD"/>
</dbReference>
<proteinExistence type="inferred from homology"/>
<dbReference type="Gene3D" id="2.40.128.20">
    <property type="match status" value="1"/>
</dbReference>
<gene>
    <name evidence="4" type="ORF">P256_00560</name>
</gene>
<keyword evidence="2" id="KW-0732">Signal</keyword>
<dbReference type="eggNOG" id="COG3040">
    <property type="taxonomic scope" value="Bacteria"/>
</dbReference>
<dbReference type="EMBL" id="AYER01000003">
    <property type="protein sequence ID" value="ESK40120.1"/>
    <property type="molecule type" value="Genomic_DNA"/>
</dbReference>
<feature type="signal peptide" evidence="2">
    <location>
        <begin position="1"/>
        <end position="26"/>
    </location>
</feature>
<comment type="function">
    <text evidence="2">Involved in the storage or transport of lipids necessary for membrane maintenance under stressful conditions. Displays a binding preference for lysophospholipids.</text>
</comment>
<evidence type="ECO:0000313" key="5">
    <source>
        <dbReference type="Proteomes" id="UP000023785"/>
    </source>
</evidence>
<dbReference type="OrthoDB" id="9793905at2"/>
<dbReference type="InterPro" id="IPR000566">
    <property type="entry name" value="Lipocln_cytosolic_FA-bd_dom"/>
</dbReference>
<organism evidence="4 5">
    <name type="scientific">Acinetobacter nectaris CIP 110549</name>
    <dbReference type="NCBI Taxonomy" id="1392540"/>
    <lineage>
        <taxon>Bacteria</taxon>
        <taxon>Pseudomonadati</taxon>
        <taxon>Pseudomonadota</taxon>
        <taxon>Gammaproteobacteria</taxon>
        <taxon>Moraxellales</taxon>
        <taxon>Moraxellaceae</taxon>
        <taxon>Acinetobacter</taxon>
    </lineage>
</organism>
<dbReference type="GO" id="GO:0008289">
    <property type="term" value="F:lipid binding"/>
    <property type="evidence" value="ECO:0007669"/>
    <property type="project" value="UniProtKB-UniRule"/>
</dbReference>
<dbReference type="HOGENOM" id="CLU_068449_3_1_6"/>
<dbReference type="GO" id="GO:0009279">
    <property type="term" value="C:cell outer membrane"/>
    <property type="evidence" value="ECO:0007669"/>
    <property type="project" value="UniProtKB-SubCell"/>
</dbReference>
<dbReference type="PIRSF" id="PIRSF036893">
    <property type="entry name" value="Lipocalin_ApoD"/>
    <property type="match status" value="1"/>
</dbReference>
<keyword evidence="2" id="KW-0472">Membrane</keyword>
<keyword evidence="2" id="KW-0998">Cell outer membrane</keyword>
<protein>
    <recommendedName>
        <fullName evidence="2">Outer membrane lipoprotein Blc</fullName>
    </recommendedName>
</protein>
<feature type="chain" id="PRO_5013435564" description="Outer membrane lipoprotein Blc" evidence="2">
    <location>
        <begin position="27"/>
        <end position="191"/>
    </location>
</feature>
<evidence type="ECO:0000256" key="1">
    <source>
        <dbReference type="ARBA" id="ARBA00006889"/>
    </source>
</evidence>
<keyword evidence="2" id="KW-0449">Lipoprotein</keyword>
<dbReference type="PANTHER" id="PTHR10612">
    <property type="entry name" value="APOLIPOPROTEIN D"/>
    <property type="match status" value="1"/>
</dbReference>
<dbReference type="STRING" id="1392540.P256_00560"/>
<dbReference type="AlphaFoldDB" id="V2TV91"/>
<feature type="domain" description="Lipocalin/cytosolic fatty-acid binding" evidence="3">
    <location>
        <begin position="41"/>
        <end position="188"/>
    </location>
</feature>
<keyword evidence="5" id="KW-1185">Reference proteome</keyword>
<comment type="caution">
    <text evidence="4">The sequence shown here is derived from an EMBL/GenBank/DDBJ whole genome shotgun (WGS) entry which is preliminary data.</text>
</comment>
<reference evidence="4 5" key="1">
    <citation type="submission" date="2013-10" db="EMBL/GenBank/DDBJ databases">
        <title>The Genome Sequence of Acinetobacter nectaris CIP 110549.</title>
        <authorList>
            <consortium name="The Broad Institute Genomics Platform"/>
            <consortium name="The Broad Institute Genome Sequencing Center for Infectious Disease"/>
            <person name="Cerqueira G."/>
            <person name="Feldgarden M."/>
            <person name="Courvalin P."/>
            <person name="Grillot-Courvalin C."/>
            <person name="Clermont D."/>
            <person name="Rocha E."/>
            <person name="Yoon E.-J."/>
            <person name="Nemec A."/>
            <person name="Young S.K."/>
            <person name="Zeng Q."/>
            <person name="Gargeya S."/>
            <person name="Fitzgerald M."/>
            <person name="Abouelleil A."/>
            <person name="Alvarado L."/>
            <person name="Berlin A.M."/>
            <person name="Chapman S.B."/>
            <person name="Gainer-Dewar J."/>
            <person name="Goldberg J."/>
            <person name="Gnerre S."/>
            <person name="Griggs A."/>
            <person name="Gujja S."/>
            <person name="Hansen M."/>
            <person name="Howarth C."/>
            <person name="Imamovic A."/>
            <person name="Ireland A."/>
            <person name="Larimer J."/>
            <person name="McCowan C."/>
            <person name="Murphy C."/>
            <person name="Pearson M."/>
            <person name="Poon T.W."/>
            <person name="Priest M."/>
            <person name="Roberts A."/>
            <person name="Saif S."/>
            <person name="Shea T."/>
            <person name="Sykes S."/>
            <person name="Wortman J."/>
            <person name="Nusbaum C."/>
            <person name="Birren B."/>
        </authorList>
    </citation>
    <scope>NUCLEOTIDE SEQUENCE [LARGE SCALE GENOMIC DNA]</scope>
    <source>
        <strain evidence="4 5">CIP 110549</strain>
    </source>
</reference>
<dbReference type="PRINTS" id="PR01171">
    <property type="entry name" value="BCTLIPOCALIN"/>
</dbReference>
<name>V2TV91_9GAMM</name>
<dbReference type="GO" id="GO:0006950">
    <property type="term" value="P:response to stress"/>
    <property type="evidence" value="ECO:0007669"/>
    <property type="project" value="UniProtKB-ARBA"/>
</dbReference>
<dbReference type="PANTHER" id="PTHR10612:SF34">
    <property type="entry name" value="APOLIPOPROTEIN D"/>
    <property type="match status" value="1"/>
</dbReference>
<dbReference type="RefSeq" id="WP_023272162.1">
    <property type="nucleotide sequence ID" value="NZ_KI530712.1"/>
</dbReference>
<dbReference type="InterPro" id="IPR002446">
    <property type="entry name" value="Lipocalin_bac"/>
</dbReference>
<accession>V2TV91</accession>
<dbReference type="InterPro" id="IPR012674">
    <property type="entry name" value="Calycin"/>
</dbReference>
<comment type="subcellular location">
    <subcellularLocation>
        <location evidence="2">Cell outer membrane</location>
    </subcellularLocation>
</comment>
<evidence type="ECO:0000313" key="4">
    <source>
        <dbReference type="EMBL" id="ESK40120.1"/>
    </source>
</evidence>
<sequence length="191" mass="21983">MKKNHKILALMVGAVGAICFINLARADTQIHHQPIQAVQKIDLPRYLGTWYEIARKPMYFQRQCTKDVQASYALNVNGNIDVENSCLKQNGVRDVAKGEAFIMNLPYGSQLKVSFLPDSLRWLPIGRGDYWVLKIDEDYQTVLVGDPARKYLWLLARKPHIKPAVWHEYLAYAKEIGYDVSDFNLTEQTER</sequence>
<dbReference type="Pfam" id="PF08212">
    <property type="entry name" value="Lipocalin_2"/>
    <property type="match status" value="1"/>
</dbReference>
<comment type="similarity">
    <text evidence="1 2">Belongs to the calycin superfamily. Lipocalin family.</text>
</comment>